<keyword evidence="3" id="KW-0547">Nucleotide-binding</keyword>
<keyword evidence="5" id="KW-0067">ATP-binding</keyword>
<evidence type="ECO:0000259" key="6">
    <source>
        <dbReference type="Pfam" id="PF00294"/>
    </source>
</evidence>
<dbReference type="PIRSF" id="PIRSF000535">
    <property type="entry name" value="1PFK/6PFK/LacC"/>
    <property type="match status" value="1"/>
</dbReference>
<reference evidence="8" key="1">
    <citation type="submission" date="2016-10" db="EMBL/GenBank/DDBJ databases">
        <authorList>
            <person name="Varghese N."/>
            <person name="Submissions S."/>
        </authorList>
    </citation>
    <scope>NUCLEOTIDE SEQUENCE [LARGE SCALE GENOMIC DNA]</scope>
    <source>
        <strain evidence="8">CGMCC 1.7736</strain>
    </source>
</reference>
<sequence length="309" mass="31915">MTDGDDVLTVTANPAVDHTVRVDEPLRTGTVARTDDAKFDAGGKGINVSKYLTALDVDAPATGFLGGPFGKMIRDRLDEDAVPNDFVDIGDRTRLNTTVLGPEGEYKINHDGPAVRDGEVTALVDRVRERAPDRLVVAGSLPKGVTTDDVDELASAGDWETAVDMGGAALAELDASYLACKPNRDELAVATGMAVETTADCAAAAQALRDGKFRFVVASLGPDGALLAAESGTYHAPAVPADVVDTVGAGDALLSGFLAGLTRGESERTALKTGVTVASRVVAASGTSVPDFDGIFDDRDDVTLSAARP</sequence>
<dbReference type="GO" id="GO:0008443">
    <property type="term" value="F:phosphofructokinase activity"/>
    <property type="evidence" value="ECO:0007669"/>
    <property type="project" value="TreeGrafter"/>
</dbReference>
<dbReference type="Pfam" id="PF00294">
    <property type="entry name" value="PfkB"/>
    <property type="match status" value="1"/>
</dbReference>
<evidence type="ECO:0000313" key="8">
    <source>
        <dbReference type="Proteomes" id="UP000198531"/>
    </source>
</evidence>
<evidence type="ECO:0000256" key="5">
    <source>
        <dbReference type="ARBA" id="ARBA00022840"/>
    </source>
</evidence>
<evidence type="ECO:0000256" key="2">
    <source>
        <dbReference type="ARBA" id="ARBA00022679"/>
    </source>
</evidence>
<dbReference type="Gene3D" id="3.40.1190.20">
    <property type="match status" value="1"/>
</dbReference>
<evidence type="ECO:0000256" key="4">
    <source>
        <dbReference type="ARBA" id="ARBA00022777"/>
    </source>
</evidence>
<protein>
    <submittedName>
        <fullName evidence="7">1-phosphofructokinase</fullName>
    </submittedName>
</protein>
<evidence type="ECO:0000256" key="1">
    <source>
        <dbReference type="ARBA" id="ARBA00010688"/>
    </source>
</evidence>
<organism evidence="7 8">
    <name type="scientific">Halogeometricum rufum</name>
    <dbReference type="NCBI Taxonomy" id="553469"/>
    <lineage>
        <taxon>Archaea</taxon>
        <taxon>Methanobacteriati</taxon>
        <taxon>Methanobacteriota</taxon>
        <taxon>Stenosarchaea group</taxon>
        <taxon>Halobacteria</taxon>
        <taxon>Halobacteriales</taxon>
        <taxon>Haloferacaceae</taxon>
        <taxon>Halogeometricum</taxon>
    </lineage>
</organism>
<dbReference type="STRING" id="553469.SAMN04487947_1916"/>
<keyword evidence="2" id="KW-0808">Transferase</keyword>
<dbReference type="InterPro" id="IPR029056">
    <property type="entry name" value="Ribokinase-like"/>
</dbReference>
<dbReference type="InterPro" id="IPR002173">
    <property type="entry name" value="Carboh/pur_kinase_PfkB_CS"/>
</dbReference>
<proteinExistence type="inferred from homology"/>
<dbReference type="RefSeq" id="WP_089806817.1">
    <property type="nucleotide sequence ID" value="NZ_FOYT01000001.1"/>
</dbReference>
<dbReference type="AlphaFoldDB" id="A0A1I6H0B4"/>
<evidence type="ECO:0000256" key="3">
    <source>
        <dbReference type="ARBA" id="ARBA00022741"/>
    </source>
</evidence>
<dbReference type="GO" id="GO:0005829">
    <property type="term" value="C:cytosol"/>
    <property type="evidence" value="ECO:0007669"/>
    <property type="project" value="TreeGrafter"/>
</dbReference>
<dbReference type="OrthoDB" id="199813at2157"/>
<name>A0A1I6H0B4_9EURY</name>
<dbReference type="GO" id="GO:0005524">
    <property type="term" value="F:ATP binding"/>
    <property type="evidence" value="ECO:0007669"/>
    <property type="project" value="UniProtKB-KW"/>
</dbReference>
<dbReference type="SUPFAM" id="SSF53613">
    <property type="entry name" value="Ribokinase-like"/>
    <property type="match status" value="1"/>
</dbReference>
<dbReference type="PROSITE" id="PS00584">
    <property type="entry name" value="PFKB_KINASES_2"/>
    <property type="match status" value="1"/>
</dbReference>
<keyword evidence="4 7" id="KW-0418">Kinase</keyword>
<feature type="domain" description="Carbohydrate kinase PfkB" evidence="6">
    <location>
        <begin position="14"/>
        <end position="289"/>
    </location>
</feature>
<dbReference type="InterPro" id="IPR011611">
    <property type="entry name" value="PfkB_dom"/>
</dbReference>
<dbReference type="InterPro" id="IPR054902">
    <property type="entry name" value="pfkB_Halo"/>
</dbReference>
<dbReference type="Proteomes" id="UP000198531">
    <property type="component" value="Unassembled WGS sequence"/>
</dbReference>
<comment type="similarity">
    <text evidence="1">Belongs to the carbohydrate kinase PfkB family.</text>
</comment>
<dbReference type="PANTHER" id="PTHR46566">
    <property type="entry name" value="1-PHOSPHOFRUCTOKINASE-RELATED"/>
    <property type="match status" value="1"/>
</dbReference>
<dbReference type="NCBIfam" id="TIGR03168">
    <property type="entry name" value="1-PFK"/>
    <property type="match status" value="1"/>
</dbReference>
<dbReference type="PANTHER" id="PTHR46566:SF2">
    <property type="entry name" value="ATP-DEPENDENT 6-PHOSPHOFRUCTOKINASE ISOZYME 2"/>
    <property type="match status" value="1"/>
</dbReference>
<accession>A0A1I6H0B4</accession>
<dbReference type="EMBL" id="FOYT01000001">
    <property type="protein sequence ID" value="SFR47894.1"/>
    <property type="molecule type" value="Genomic_DNA"/>
</dbReference>
<evidence type="ECO:0000313" key="7">
    <source>
        <dbReference type="EMBL" id="SFR47894.1"/>
    </source>
</evidence>
<gene>
    <name evidence="7" type="ORF">SAMN04487947_1916</name>
</gene>
<keyword evidence="8" id="KW-1185">Reference proteome</keyword>
<dbReference type="InterPro" id="IPR017583">
    <property type="entry name" value="Tagatose/fructose_Pkinase"/>
</dbReference>
<dbReference type="NCBIfam" id="NF041320">
    <property type="entry name" value="pfkB_Halo"/>
    <property type="match status" value="1"/>
</dbReference>